<evidence type="ECO:0000259" key="17">
    <source>
        <dbReference type="SMART" id="SM00562"/>
    </source>
</evidence>
<reference evidence="18 19" key="1">
    <citation type="submission" date="2017-04" db="EMBL/GenBank/DDBJ databases">
        <title>Genomic insights into metabolism of Thermodesulfobium acidiphilum.</title>
        <authorList>
            <person name="Toshchakov S.V."/>
            <person name="Frolov E.N."/>
            <person name="Kublanov I.V."/>
            <person name="Samarov N.I."/>
            <person name="Novikov A."/>
            <person name="Lebedinsky A.V."/>
            <person name="Bonch-Osmolovskaya E.A."/>
            <person name="Chernyh N.A."/>
        </authorList>
    </citation>
    <scope>NUCLEOTIDE SEQUENCE [LARGE SCALE GENOMIC DNA]</scope>
    <source>
        <strain evidence="18 19">3127-1</strain>
    </source>
</reference>
<protein>
    <recommendedName>
        <fullName evidence="4 13">Nucleoside diphosphate kinase</fullName>
        <shortName evidence="13">NDK</shortName>
        <shortName evidence="13">NDP kinase</shortName>
        <ecNumber evidence="3 13">2.7.4.6</ecNumber>
    </recommendedName>
    <alternativeName>
        <fullName evidence="13">Nucleoside-2-P kinase</fullName>
    </alternativeName>
</protein>
<name>A0A2R4W2T2_THEAF</name>
<organism evidence="18 19">
    <name type="scientific">Thermodesulfobium acidiphilum</name>
    <dbReference type="NCBI Taxonomy" id="1794699"/>
    <lineage>
        <taxon>Bacteria</taxon>
        <taxon>Pseudomonadati</taxon>
        <taxon>Thermodesulfobiota</taxon>
        <taxon>Thermodesulfobiia</taxon>
        <taxon>Thermodesulfobiales</taxon>
        <taxon>Thermodesulfobiaceae</taxon>
        <taxon>Thermodesulfobium</taxon>
    </lineage>
</organism>
<keyword evidence="7 13" id="KW-0479">Metal-binding</keyword>
<feature type="binding site" evidence="13 14">
    <location>
        <position position="91"/>
    </location>
    <ligand>
        <name>ATP</name>
        <dbReference type="ChEBI" id="CHEBI:30616"/>
    </ligand>
</feature>
<dbReference type="InterPro" id="IPR023005">
    <property type="entry name" value="Nucleoside_diP_kinase_AS"/>
</dbReference>
<feature type="binding site" evidence="13 14">
    <location>
        <position position="57"/>
    </location>
    <ligand>
        <name>ATP</name>
        <dbReference type="ChEBI" id="CHEBI:30616"/>
    </ligand>
</feature>
<evidence type="ECO:0000256" key="10">
    <source>
        <dbReference type="ARBA" id="ARBA00022840"/>
    </source>
</evidence>
<evidence type="ECO:0000256" key="1">
    <source>
        <dbReference type="ARBA" id="ARBA00001946"/>
    </source>
</evidence>
<evidence type="ECO:0000256" key="5">
    <source>
        <dbReference type="ARBA" id="ARBA00022553"/>
    </source>
</evidence>
<evidence type="ECO:0000256" key="9">
    <source>
        <dbReference type="ARBA" id="ARBA00022777"/>
    </source>
</evidence>
<dbReference type="GO" id="GO:0006183">
    <property type="term" value="P:GTP biosynthetic process"/>
    <property type="evidence" value="ECO:0007669"/>
    <property type="project" value="UniProtKB-UniRule"/>
</dbReference>
<dbReference type="Pfam" id="PF00334">
    <property type="entry name" value="NDK"/>
    <property type="match status" value="1"/>
</dbReference>
<comment type="subcellular location">
    <subcellularLocation>
        <location evidence="13">Cytoplasm</location>
    </subcellularLocation>
</comment>
<gene>
    <name evidence="13" type="primary">ndk</name>
    <name evidence="18" type="ORF">TDSAC_1785</name>
</gene>
<keyword evidence="9 13" id="KW-0418">Kinase</keyword>
<evidence type="ECO:0000256" key="3">
    <source>
        <dbReference type="ARBA" id="ARBA00012966"/>
    </source>
</evidence>
<feature type="binding site" evidence="13 14">
    <location>
        <position position="85"/>
    </location>
    <ligand>
        <name>ATP</name>
        <dbReference type="ChEBI" id="CHEBI:30616"/>
    </ligand>
</feature>
<dbReference type="EC" id="2.7.4.6" evidence="3 13"/>
<dbReference type="SUPFAM" id="SSF54919">
    <property type="entry name" value="Nucleoside diphosphate kinase, NDK"/>
    <property type="match status" value="1"/>
</dbReference>
<accession>A0A2R4W2T2</accession>
<dbReference type="GO" id="GO:0005737">
    <property type="term" value="C:cytoplasm"/>
    <property type="evidence" value="ECO:0007669"/>
    <property type="project" value="UniProtKB-SubCell"/>
</dbReference>
<comment type="catalytic activity">
    <reaction evidence="13 16">
        <text>a 2'-deoxyribonucleoside 5'-diphosphate + ATP = a 2'-deoxyribonucleoside 5'-triphosphate + ADP</text>
        <dbReference type="Rhea" id="RHEA:44640"/>
        <dbReference type="ChEBI" id="CHEBI:30616"/>
        <dbReference type="ChEBI" id="CHEBI:61560"/>
        <dbReference type="ChEBI" id="CHEBI:73316"/>
        <dbReference type="ChEBI" id="CHEBI:456216"/>
        <dbReference type="EC" id="2.7.4.6"/>
    </reaction>
</comment>
<evidence type="ECO:0000256" key="14">
    <source>
        <dbReference type="PROSITE-ProRule" id="PRU00706"/>
    </source>
</evidence>
<dbReference type="AlphaFoldDB" id="A0A2R4W2T2"/>
<evidence type="ECO:0000256" key="11">
    <source>
        <dbReference type="ARBA" id="ARBA00022842"/>
    </source>
</evidence>
<keyword evidence="19" id="KW-1185">Reference proteome</keyword>
<comment type="catalytic activity">
    <reaction evidence="13">
        <text>a ribonucleoside 5'-diphosphate + ATP = a ribonucleoside 5'-triphosphate + ADP</text>
        <dbReference type="Rhea" id="RHEA:18113"/>
        <dbReference type="ChEBI" id="CHEBI:30616"/>
        <dbReference type="ChEBI" id="CHEBI:57930"/>
        <dbReference type="ChEBI" id="CHEBI:61557"/>
        <dbReference type="ChEBI" id="CHEBI:456216"/>
        <dbReference type="EC" id="2.7.4.6"/>
    </reaction>
</comment>
<sequence>MERTLVLIKPDAVKRQLTSKILARFEDKGLKIVGLKLMQLSKEKAMEHYAEHKKKPFFDNLVSFITSSPIVAIVLEGKDAVTVVRTMMGTTNPRDAAPGTIRGDFAMDLGRNVIHGSDSVYSAEREIKIFFEEDEVLEYERIIDRDIYENLE</sequence>
<evidence type="ECO:0000256" key="8">
    <source>
        <dbReference type="ARBA" id="ARBA00022741"/>
    </source>
</evidence>
<keyword evidence="13" id="KW-0963">Cytoplasm</keyword>
<proteinExistence type="inferred from homology"/>
<feature type="binding site" evidence="13 14">
    <location>
        <position position="112"/>
    </location>
    <ligand>
        <name>ATP</name>
        <dbReference type="ChEBI" id="CHEBI:30616"/>
    </ligand>
</feature>
<evidence type="ECO:0000313" key="19">
    <source>
        <dbReference type="Proteomes" id="UP000244792"/>
    </source>
</evidence>
<feature type="domain" description="Nucleoside diphosphate kinase-like" evidence="17">
    <location>
        <begin position="1"/>
        <end position="138"/>
    </location>
</feature>
<dbReference type="EMBL" id="CP020921">
    <property type="protein sequence ID" value="AWB11121.1"/>
    <property type="molecule type" value="Genomic_DNA"/>
</dbReference>
<dbReference type="HAMAP" id="MF_00451">
    <property type="entry name" value="NDP_kinase"/>
    <property type="match status" value="1"/>
</dbReference>
<dbReference type="GO" id="GO:0006241">
    <property type="term" value="P:CTP biosynthetic process"/>
    <property type="evidence" value="ECO:0007669"/>
    <property type="project" value="UniProtKB-UniRule"/>
</dbReference>
<dbReference type="FunFam" id="3.30.70.141:FF:000003">
    <property type="entry name" value="Nucleoside diphosphate kinase"/>
    <property type="match status" value="1"/>
</dbReference>
<dbReference type="Gene3D" id="3.30.70.141">
    <property type="entry name" value="Nucleoside diphosphate kinase-like domain"/>
    <property type="match status" value="1"/>
</dbReference>
<dbReference type="GO" id="GO:0004550">
    <property type="term" value="F:nucleoside diphosphate kinase activity"/>
    <property type="evidence" value="ECO:0007669"/>
    <property type="project" value="UniProtKB-UniRule"/>
</dbReference>
<dbReference type="InterPro" id="IPR036850">
    <property type="entry name" value="NDK-like_dom_sf"/>
</dbReference>
<keyword evidence="10 13" id="KW-0067">ATP-binding</keyword>
<dbReference type="CDD" id="cd04413">
    <property type="entry name" value="NDPk_I"/>
    <property type="match status" value="1"/>
</dbReference>
<evidence type="ECO:0000256" key="4">
    <source>
        <dbReference type="ARBA" id="ARBA00017632"/>
    </source>
</evidence>
<comment type="similarity">
    <text evidence="2 13 14 15">Belongs to the NDK family.</text>
</comment>
<evidence type="ECO:0000256" key="6">
    <source>
        <dbReference type="ARBA" id="ARBA00022679"/>
    </source>
</evidence>
<evidence type="ECO:0000313" key="18">
    <source>
        <dbReference type="EMBL" id="AWB11121.1"/>
    </source>
</evidence>
<dbReference type="PANTHER" id="PTHR11349">
    <property type="entry name" value="NUCLEOSIDE DIPHOSPHATE KINASE"/>
    <property type="match status" value="1"/>
</dbReference>
<dbReference type="GO" id="GO:0005524">
    <property type="term" value="F:ATP binding"/>
    <property type="evidence" value="ECO:0007669"/>
    <property type="project" value="UniProtKB-UniRule"/>
</dbReference>
<comment type="subunit">
    <text evidence="13">Homotetramer.</text>
</comment>
<comment type="function">
    <text evidence="13">Major role in the synthesis of nucleoside triphosphates other than ATP. The ATP gamma phosphate is transferred to the NDP beta phosphate via a ping-pong mechanism, using a phosphorylated active-site intermediate.</text>
</comment>
<keyword evidence="6 13" id="KW-0808">Transferase</keyword>
<dbReference type="GO" id="GO:0006228">
    <property type="term" value="P:UTP biosynthetic process"/>
    <property type="evidence" value="ECO:0007669"/>
    <property type="project" value="UniProtKB-UniRule"/>
</dbReference>
<dbReference type="Proteomes" id="UP000244792">
    <property type="component" value="Chromosome"/>
</dbReference>
<dbReference type="KEGG" id="taci:TDSAC_1785"/>
<comment type="cofactor">
    <cofactor evidence="1 13">
        <name>Mg(2+)</name>
        <dbReference type="ChEBI" id="CHEBI:18420"/>
    </cofactor>
</comment>
<evidence type="ECO:0000256" key="2">
    <source>
        <dbReference type="ARBA" id="ARBA00008142"/>
    </source>
</evidence>
<dbReference type="InterPro" id="IPR001564">
    <property type="entry name" value="Nucleoside_diP_kinase"/>
</dbReference>
<feature type="binding site" evidence="13 14">
    <location>
        <position position="9"/>
    </location>
    <ligand>
        <name>ATP</name>
        <dbReference type="ChEBI" id="CHEBI:30616"/>
    </ligand>
</feature>
<keyword evidence="11 13" id="KW-0460">Magnesium</keyword>
<dbReference type="PRINTS" id="PR01243">
    <property type="entry name" value="NUCDPKINASE"/>
</dbReference>
<dbReference type="PROSITE" id="PS00469">
    <property type="entry name" value="NDPK"/>
    <property type="match status" value="1"/>
</dbReference>
<keyword evidence="12 13" id="KW-0546">Nucleotide metabolism</keyword>
<dbReference type="PROSITE" id="PS51374">
    <property type="entry name" value="NDPK_LIKE"/>
    <property type="match status" value="1"/>
</dbReference>
<evidence type="ECO:0000256" key="12">
    <source>
        <dbReference type="ARBA" id="ARBA00023080"/>
    </source>
</evidence>
<dbReference type="InterPro" id="IPR034907">
    <property type="entry name" value="NDK-like_dom"/>
</dbReference>
<feature type="active site" description="Pros-phosphohistidine intermediate" evidence="13 14">
    <location>
        <position position="115"/>
    </location>
</feature>
<keyword evidence="8 13" id="KW-0547">Nucleotide-binding</keyword>
<dbReference type="SMART" id="SM00562">
    <property type="entry name" value="NDK"/>
    <property type="match status" value="1"/>
</dbReference>
<evidence type="ECO:0000256" key="16">
    <source>
        <dbReference type="RuleBase" id="RU004013"/>
    </source>
</evidence>
<evidence type="ECO:0000256" key="7">
    <source>
        <dbReference type="ARBA" id="ARBA00022723"/>
    </source>
</evidence>
<feature type="binding site" evidence="13 14">
    <location>
        <position position="102"/>
    </location>
    <ligand>
        <name>ATP</name>
        <dbReference type="ChEBI" id="CHEBI:30616"/>
    </ligand>
</feature>
<evidence type="ECO:0000256" key="15">
    <source>
        <dbReference type="RuleBase" id="RU004011"/>
    </source>
</evidence>
<dbReference type="OrthoDB" id="9801161at2"/>
<dbReference type="GO" id="GO:0046872">
    <property type="term" value="F:metal ion binding"/>
    <property type="evidence" value="ECO:0007669"/>
    <property type="project" value="UniProtKB-KW"/>
</dbReference>
<evidence type="ECO:0000256" key="13">
    <source>
        <dbReference type="HAMAP-Rule" id="MF_00451"/>
    </source>
</evidence>
<keyword evidence="5 13" id="KW-0597">Phosphoprotein</keyword>
<dbReference type="NCBIfam" id="NF001908">
    <property type="entry name" value="PRK00668.1"/>
    <property type="match status" value="1"/>
</dbReference>
<dbReference type="RefSeq" id="WP_108310212.1">
    <property type="nucleotide sequence ID" value="NZ_CP020921.1"/>
</dbReference>